<organism evidence="3 4">
    <name type="scientific">Streblomastix strix</name>
    <dbReference type="NCBI Taxonomy" id="222440"/>
    <lineage>
        <taxon>Eukaryota</taxon>
        <taxon>Metamonada</taxon>
        <taxon>Preaxostyla</taxon>
        <taxon>Oxymonadida</taxon>
        <taxon>Streblomastigidae</taxon>
        <taxon>Streblomastix</taxon>
    </lineage>
</organism>
<sequence>MNQISEEVSSLTSSQGQVVYIGMEQLTGDRISSEFQSQDQIEQQVKLDERRNRKKPYQSRDYFSKQSDDSNKTQSQQDVDEVNWKNVKKKNKKKKEEKIDENEATVEQLKELSKVICPCYAYGEPRGGTEDECFELTEACDTADADLTGIPKLLCECKSTADPRAGGICPAYCTSTIHPADCICDIGVVGTE</sequence>
<dbReference type="EMBL" id="SNRW01013974">
    <property type="protein sequence ID" value="KAA6372011.1"/>
    <property type="molecule type" value="Genomic_DNA"/>
</dbReference>
<evidence type="ECO:0000256" key="2">
    <source>
        <dbReference type="SAM" id="MobiDB-lite"/>
    </source>
</evidence>
<feature type="region of interest" description="Disordered" evidence="2">
    <location>
        <begin position="31"/>
        <end position="83"/>
    </location>
</feature>
<name>A0A5J4UPR9_9EUKA</name>
<proteinExistence type="predicted"/>
<comment type="caution">
    <text evidence="3">The sequence shown here is derived from an EMBL/GenBank/DDBJ whole genome shotgun (WGS) entry which is preliminary data.</text>
</comment>
<evidence type="ECO:0000313" key="4">
    <source>
        <dbReference type="Proteomes" id="UP000324800"/>
    </source>
</evidence>
<feature type="compositionally biased region" description="Basic and acidic residues" evidence="2">
    <location>
        <begin position="62"/>
        <end position="71"/>
    </location>
</feature>
<accession>A0A5J4UPR9</accession>
<dbReference type="Proteomes" id="UP000324800">
    <property type="component" value="Unassembled WGS sequence"/>
</dbReference>
<keyword evidence="1" id="KW-0175">Coiled coil</keyword>
<dbReference type="AlphaFoldDB" id="A0A5J4UPR9"/>
<reference evidence="3 4" key="1">
    <citation type="submission" date="2019-03" db="EMBL/GenBank/DDBJ databases">
        <title>Single cell metagenomics reveals metabolic interactions within the superorganism composed of flagellate Streblomastix strix and complex community of Bacteroidetes bacteria on its surface.</title>
        <authorList>
            <person name="Treitli S.C."/>
            <person name="Kolisko M."/>
            <person name="Husnik F."/>
            <person name="Keeling P."/>
            <person name="Hampl V."/>
        </authorList>
    </citation>
    <scope>NUCLEOTIDE SEQUENCE [LARGE SCALE GENOMIC DNA]</scope>
    <source>
        <strain evidence="3">ST1C</strain>
    </source>
</reference>
<feature type="coiled-coil region" evidence="1">
    <location>
        <begin position="85"/>
        <end position="115"/>
    </location>
</feature>
<evidence type="ECO:0000313" key="3">
    <source>
        <dbReference type="EMBL" id="KAA6372011.1"/>
    </source>
</evidence>
<evidence type="ECO:0000256" key="1">
    <source>
        <dbReference type="SAM" id="Coils"/>
    </source>
</evidence>
<feature type="compositionally biased region" description="Polar residues" evidence="2">
    <location>
        <begin position="33"/>
        <end position="43"/>
    </location>
</feature>
<gene>
    <name evidence="3" type="ORF">EZS28_032464</name>
</gene>
<protein>
    <submittedName>
        <fullName evidence="3">Uncharacterized protein</fullName>
    </submittedName>
</protein>